<dbReference type="AlphaFoldDB" id="A0A1Y1T1S1"/>
<reference evidence="1 2" key="1">
    <citation type="submission" date="2013-04" db="EMBL/GenBank/DDBJ databases">
        <title>Zunongwangia sp. 22II14-10F7 Genome Sequencing.</title>
        <authorList>
            <person name="Lai Q."/>
            <person name="Shao Z."/>
        </authorList>
    </citation>
    <scope>NUCLEOTIDE SEQUENCE [LARGE SCALE GENOMIC DNA]</scope>
    <source>
        <strain evidence="1 2">22II14-10F7</strain>
    </source>
</reference>
<sequence>MSTLSKSIIILLYLAITSCTSYHPLLKYNYTNGSRLINPEIPLTIKYFGDTKFQDLEKVDKNYIKTILRPYNQLKLKNLLAYTKTNVNPEYETFLFLSSQKEGNDSLRLLSVDSTRLSLIYKLQKDDQSLFMLMQAMNDNKGLKSMLKDGADIMNSVSFRIDSTNALSYADVFNQVRKDINYLSATKTLIDAPVSDSLQQQWMQFQYLATINSFMQNNPTQDSLIQQYERKRIDKQSEMLSKLDTTKVFYGDAVIDKILSEAKHTRVVMVNENHWYPKHRIFTTSLLKDLKEIGYTHLALEALTNPLQASKINETRPYPTLNSGYYIQEAYFAHLVRKAAALGFKLVSYENQDPKINRELGQAQQLMEILADPNAKVLVHAGIDHILESPTENGKRMATLFKEMSSIDPLSINQVEFVGDSSHELSLIPFELIKGQTKKINDYYLINHIKPSLEKVYPEKDFQITATITPKSNPALVKFYNQEEYSIYKENAVPILNIYSTSDRLTVNLPRGMYKVVIYNPDRKQNSHSFNTK</sequence>
<protein>
    <recommendedName>
        <fullName evidence="3">Lipoprotein</fullName>
    </recommendedName>
</protein>
<evidence type="ECO:0008006" key="3">
    <source>
        <dbReference type="Google" id="ProtNLM"/>
    </source>
</evidence>
<evidence type="ECO:0000313" key="1">
    <source>
        <dbReference type="EMBL" id="ORL44969.1"/>
    </source>
</evidence>
<dbReference type="Proteomes" id="UP000192746">
    <property type="component" value="Unassembled WGS sequence"/>
</dbReference>
<gene>
    <name evidence="1" type="ORF">IIF7_12680</name>
</gene>
<proteinExistence type="predicted"/>
<dbReference type="PROSITE" id="PS51257">
    <property type="entry name" value="PROKAR_LIPOPROTEIN"/>
    <property type="match status" value="1"/>
</dbReference>
<name>A0A1Y1T1S1_9FLAO</name>
<dbReference type="STRING" id="1185767.IIF7_12680"/>
<accession>A0A1Y1T1S1</accession>
<comment type="caution">
    <text evidence="1">The sequence shown here is derived from an EMBL/GenBank/DDBJ whole genome shotgun (WGS) entry which is preliminary data.</text>
</comment>
<organism evidence="1 2">
    <name type="scientific">Zunongwangia atlantica 22II14-10F7</name>
    <dbReference type="NCBI Taxonomy" id="1185767"/>
    <lineage>
        <taxon>Bacteria</taxon>
        <taxon>Pseudomonadati</taxon>
        <taxon>Bacteroidota</taxon>
        <taxon>Flavobacteriia</taxon>
        <taxon>Flavobacteriales</taxon>
        <taxon>Flavobacteriaceae</taxon>
        <taxon>Zunongwangia</taxon>
    </lineage>
</organism>
<evidence type="ECO:0000313" key="2">
    <source>
        <dbReference type="Proteomes" id="UP000192746"/>
    </source>
</evidence>
<keyword evidence="2" id="KW-1185">Reference proteome</keyword>
<dbReference type="EMBL" id="ARYN01000011">
    <property type="protein sequence ID" value="ORL44969.1"/>
    <property type="molecule type" value="Genomic_DNA"/>
</dbReference>